<evidence type="ECO:0000313" key="2">
    <source>
        <dbReference type="Proteomes" id="UP001059209"/>
    </source>
</evidence>
<protein>
    <submittedName>
        <fullName evidence="1">T9SS C-terminal target domain-containing protein</fullName>
    </submittedName>
</protein>
<evidence type="ECO:0000313" key="1">
    <source>
        <dbReference type="EMBL" id="UWX56268.1"/>
    </source>
</evidence>
<dbReference type="EMBL" id="CP104205">
    <property type="protein sequence ID" value="UWX56268.1"/>
    <property type="molecule type" value="Genomic_DNA"/>
</dbReference>
<keyword evidence="2" id="KW-1185">Reference proteome</keyword>
<proteinExistence type="predicted"/>
<reference evidence="1" key="1">
    <citation type="submission" date="2022-09" db="EMBL/GenBank/DDBJ databases">
        <title>Maribacter litopenaei sp. nov., isolated from the intestinal tract of the Pacific White Shrimp, Litopenaeus vannamei.</title>
        <authorList>
            <person name="Kim S.Y."/>
            <person name="Hwang C.Y."/>
        </authorList>
    </citation>
    <scope>NUCLEOTIDE SEQUENCE</scope>
    <source>
        <strain evidence="1">HL-LV01</strain>
    </source>
</reference>
<sequence>MKNFTGLFFLFVSVITAQHSVTEVGLLDATVRESSGLLFLNDRLITHNDSGNEAVLYEMDTTSLAITRQITITNAENQDWEALAQDDTYIYIGDFGNNVGTRMDLVIYRINKSDYLSSDQVQAEAIEFSYEDQEDFNNNGNSDWDAEAFIALENELVLFTKQWQSQGSVAYSIPKTIGSHMASRIGAINEVGLVTDAVYDSTASELYLLGYSSILTPFLIKFENSDVTNIFNGAFIGYDLGLSFVQTEGITRDRYQSTLYYFRIFFKANSFHHQ</sequence>
<organism evidence="1 2">
    <name type="scientific">Maribacter litopenaei</name>
    <dbReference type="NCBI Taxonomy" id="2976127"/>
    <lineage>
        <taxon>Bacteria</taxon>
        <taxon>Pseudomonadati</taxon>
        <taxon>Bacteroidota</taxon>
        <taxon>Flavobacteriia</taxon>
        <taxon>Flavobacteriales</taxon>
        <taxon>Flavobacteriaceae</taxon>
        <taxon>Maribacter</taxon>
    </lineage>
</organism>
<dbReference type="RefSeq" id="WP_260574873.1">
    <property type="nucleotide sequence ID" value="NZ_CP104205.1"/>
</dbReference>
<gene>
    <name evidence="1" type="ORF">NYZ99_08575</name>
</gene>
<accession>A0ABY5YBM6</accession>
<name>A0ABY5YBM6_9FLAO</name>
<dbReference type="Proteomes" id="UP001059209">
    <property type="component" value="Chromosome"/>
</dbReference>